<dbReference type="AlphaFoldDB" id="G5BI18"/>
<evidence type="ECO:0000256" key="1">
    <source>
        <dbReference type="ARBA" id="ARBA00010808"/>
    </source>
</evidence>
<dbReference type="InterPro" id="IPR023621">
    <property type="entry name" value="Ribosomal_eL31_dom_sf"/>
</dbReference>
<dbReference type="GO" id="GO:0005840">
    <property type="term" value="C:ribosome"/>
    <property type="evidence" value="ECO:0007669"/>
    <property type="project" value="UniProtKB-KW"/>
</dbReference>
<dbReference type="STRING" id="10181.G5BI18"/>
<evidence type="ECO:0000256" key="3">
    <source>
        <dbReference type="ARBA" id="ARBA00023274"/>
    </source>
</evidence>
<organism evidence="4 5">
    <name type="scientific">Heterocephalus glaber</name>
    <name type="common">Naked mole rat</name>
    <dbReference type="NCBI Taxonomy" id="10181"/>
    <lineage>
        <taxon>Eukaryota</taxon>
        <taxon>Metazoa</taxon>
        <taxon>Chordata</taxon>
        <taxon>Craniata</taxon>
        <taxon>Vertebrata</taxon>
        <taxon>Euteleostomi</taxon>
        <taxon>Mammalia</taxon>
        <taxon>Eutheria</taxon>
        <taxon>Euarchontoglires</taxon>
        <taxon>Glires</taxon>
        <taxon>Rodentia</taxon>
        <taxon>Hystricomorpha</taxon>
        <taxon>Bathyergidae</taxon>
        <taxon>Heterocephalus</taxon>
    </lineage>
</organism>
<comment type="similarity">
    <text evidence="1">Belongs to the eukaryotic ribosomal protein eL31 family.</text>
</comment>
<protein>
    <submittedName>
        <fullName evidence="4">60S ribosomal protein L31</fullName>
    </submittedName>
</protein>
<dbReference type="Pfam" id="PF01198">
    <property type="entry name" value="Ribosomal_L31e"/>
    <property type="match status" value="1"/>
</dbReference>
<dbReference type="GO" id="GO:0003735">
    <property type="term" value="F:structural constituent of ribosome"/>
    <property type="evidence" value="ECO:0007669"/>
    <property type="project" value="InterPro"/>
</dbReference>
<dbReference type="InParanoid" id="G5BI18"/>
<keyword evidence="3" id="KW-0687">Ribonucleoprotein</keyword>
<sequence length="53" mass="6272">MVDQEYTIDTHEHMHRAGCENHTAWAVQEIWTFATQDRRVPDVYADTRLNKAL</sequence>
<dbReference type="SUPFAM" id="SSF54575">
    <property type="entry name" value="Ribosomal protein L31e"/>
    <property type="match status" value="1"/>
</dbReference>
<proteinExistence type="inferred from homology"/>
<dbReference type="GO" id="GO:0006412">
    <property type="term" value="P:translation"/>
    <property type="evidence" value="ECO:0007669"/>
    <property type="project" value="InterPro"/>
</dbReference>
<accession>G5BI18</accession>
<keyword evidence="2 4" id="KW-0689">Ribosomal protein</keyword>
<evidence type="ECO:0000313" key="5">
    <source>
        <dbReference type="Proteomes" id="UP000006813"/>
    </source>
</evidence>
<name>G5BI18_HETGA</name>
<evidence type="ECO:0000256" key="2">
    <source>
        <dbReference type="ARBA" id="ARBA00022980"/>
    </source>
</evidence>
<dbReference type="InterPro" id="IPR000054">
    <property type="entry name" value="Ribosomal_eL31"/>
</dbReference>
<gene>
    <name evidence="4" type="ORF">GW7_15829</name>
</gene>
<dbReference type="GO" id="GO:1990904">
    <property type="term" value="C:ribonucleoprotein complex"/>
    <property type="evidence" value="ECO:0007669"/>
    <property type="project" value="UniProtKB-KW"/>
</dbReference>
<dbReference type="Proteomes" id="UP000006813">
    <property type="component" value="Unassembled WGS sequence"/>
</dbReference>
<evidence type="ECO:0000313" key="4">
    <source>
        <dbReference type="EMBL" id="EHB08929.1"/>
    </source>
</evidence>
<dbReference type="EMBL" id="JH170408">
    <property type="protein sequence ID" value="EHB08929.1"/>
    <property type="molecule type" value="Genomic_DNA"/>
</dbReference>
<reference evidence="4 5" key="1">
    <citation type="journal article" date="2011" name="Nature">
        <title>Genome sequencing reveals insights into physiology and longevity of the naked mole rat.</title>
        <authorList>
            <person name="Kim E.B."/>
            <person name="Fang X."/>
            <person name="Fushan A.A."/>
            <person name="Huang Z."/>
            <person name="Lobanov A.V."/>
            <person name="Han L."/>
            <person name="Marino S.M."/>
            <person name="Sun X."/>
            <person name="Turanov A.A."/>
            <person name="Yang P."/>
            <person name="Yim S.H."/>
            <person name="Zhao X."/>
            <person name="Kasaikina M.V."/>
            <person name="Stoletzki N."/>
            <person name="Peng C."/>
            <person name="Polak P."/>
            <person name="Xiong Z."/>
            <person name="Kiezun A."/>
            <person name="Zhu Y."/>
            <person name="Chen Y."/>
            <person name="Kryukov G.V."/>
            <person name="Zhang Q."/>
            <person name="Peshkin L."/>
            <person name="Yang L."/>
            <person name="Bronson R.T."/>
            <person name="Buffenstein R."/>
            <person name="Wang B."/>
            <person name="Han C."/>
            <person name="Li Q."/>
            <person name="Chen L."/>
            <person name="Zhao W."/>
            <person name="Sunyaev S.R."/>
            <person name="Park T.J."/>
            <person name="Zhang G."/>
            <person name="Wang J."/>
            <person name="Gladyshev V.N."/>
        </authorList>
    </citation>
    <scope>NUCLEOTIDE SEQUENCE [LARGE SCALE GENOMIC DNA]</scope>
</reference>
<dbReference type="Gene3D" id="3.10.440.10">
    <property type="match status" value="1"/>
</dbReference>